<accession>A0A7J6F1A1</accession>
<dbReference type="EMBL" id="JAATIP010000167">
    <property type="protein sequence ID" value="KAF4364473.1"/>
    <property type="molecule type" value="Genomic_DNA"/>
</dbReference>
<reference evidence="3 4" key="1">
    <citation type="journal article" date="2020" name="bioRxiv">
        <title>Sequence and annotation of 42 cannabis genomes reveals extensive copy number variation in cannabinoid synthesis and pathogen resistance genes.</title>
        <authorList>
            <person name="Mckernan K.J."/>
            <person name="Helbert Y."/>
            <person name="Kane L.T."/>
            <person name="Ebling H."/>
            <person name="Zhang L."/>
            <person name="Liu B."/>
            <person name="Eaton Z."/>
            <person name="Mclaughlin S."/>
            <person name="Kingan S."/>
            <person name="Baybayan P."/>
            <person name="Concepcion G."/>
            <person name="Jordan M."/>
            <person name="Riva A."/>
            <person name="Barbazuk W."/>
            <person name="Harkins T."/>
        </authorList>
    </citation>
    <scope>NUCLEOTIDE SEQUENCE [LARGE SCALE GENOMIC DNA]</scope>
    <source>
        <strain evidence="3 4">cv. Jamaican Lion 4</strain>
        <strain evidence="2">Father</strain>
        <strain evidence="1">Mother</strain>
        <tissue evidence="1">Leaf</tissue>
    </source>
</reference>
<protein>
    <submittedName>
        <fullName evidence="1">Uncharacterized protein</fullName>
    </submittedName>
</protein>
<dbReference type="Proteomes" id="UP000525078">
    <property type="component" value="Unassembled WGS sequence"/>
</dbReference>
<comment type="caution">
    <text evidence="1">The sequence shown here is derived from an EMBL/GenBank/DDBJ whole genome shotgun (WGS) entry which is preliminary data.</text>
</comment>
<sequence>MSSMIILPPEGSTSLKNTCINVDLPLPVRPTTPTFSPPLMLRVIPLRTKVFEVNVAMCRPIWRRKKVFESPLCFRWNMAQNMTPLRDNPYESDRPTTMKRVDKHKMMLPSSSNLKPNHSFDPLLWKSIRKLAFTLLRFSLQKLPCFRNDRMVPLLLNQDESIHEMMRGILTCDDEYAEKCNVHRYSNSQNEGKENINIGLISRSLSEKKRLSLVS</sequence>
<evidence type="ECO:0000313" key="4">
    <source>
        <dbReference type="Proteomes" id="UP000583929"/>
    </source>
</evidence>
<proteinExistence type="predicted"/>
<dbReference type="EMBL" id="JAATIQ010000089">
    <property type="protein sequence ID" value="KAF4384846.1"/>
    <property type="molecule type" value="Genomic_DNA"/>
</dbReference>
<evidence type="ECO:0000313" key="2">
    <source>
        <dbReference type="EMBL" id="KAF4384846.1"/>
    </source>
</evidence>
<gene>
    <name evidence="1" type="ORF">F8388_007050</name>
    <name evidence="2" type="ORF">G4B88_000242</name>
</gene>
<evidence type="ECO:0000313" key="1">
    <source>
        <dbReference type="EMBL" id="KAF4364473.1"/>
    </source>
</evidence>
<evidence type="ECO:0000313" key="3">
    <source>
        <dbReference type="Proteomes" id="UP000525078"/>
    </source>
</evidence>
<name>A0A7J6F1A1_CANSA</name>
<organism evidence="1 3">
    <name type="scientific">Cannabis sativa</name>
    <name type="common">Hemp</name>
    <name type="synonym">Marijuana</name>
    <dbReference type="NCBI Taxonomy" id="3483"/>
    <lineage>
        <taxon>Eukaryota</taxon>
        <taxon>Viridiplantae</taxon>
        <taxon>Streptophyta</taxon>
        <taxon>Embryophyta</taxon>
        <taxon>Tracheophyta</taxon>
        <taxon>Spermatophyta</taxon>
        <taxon>Magnoliopsida</taxon>
        <taxon>eudicotyledons</taxon>
        <taxon>Gunneridae</taxon>
        <taxon>Pentapetalae</taxon>
        <taxon>rosids</taxon>
        <taxon>fabids</taxon>
        <taxon>Rosales</taxon>
        <taxon>Cannabaceae</taxon>
        <taxon>Cannabis</taxon>
    </lineage>
</organism>
<dbReference type="Proteomes" id="UP000583929">
    <property type="component" value="Unassembled WGS sequence"/>
</dbReference>
<dbReference type="AlphaFoldDB" id="A0A7J6F1A1"/>
<keyword evidence="4" id="KW-1185">Reference proteome</keyword>